<dbReference type="SUPFAM" id="SSF63446">
    <property type="entry name" value="Type I dockerin domain"/>
    <property type="match status" value="1"/>
</dbReference>
<dbReference type="OrthoDB" id="292520at2"/>
<dbReference type="RefSeq" id="WP_145281125.1">
    <property type="nucleotide sequence ID" value="NZ_CP036291.1"/>
</dbReference>
<dbReference type="Pfam" id="PF07589">
    <property type="entry name" value="PEP-CTERM"/>
    <property type="match status" value="1"/>
</dbReference>
<dbReference type="NCBIfam" id="TIGR02595">
    <property type="entry name" value="PEP_CTERM"/>
    <property type="match status" value="1"/>
</dbReference>
<keyword evidence="3" id="KW-1185">Reference proteome</keyword>
<dbReference type="Proteomes" id="UP000317429">
    <property type="component" value="Chromosome"/>
</dbReference>
<accession>A0A518D6U2</accession>
<evidence type="ECO:0000313" key="3">
    <source>
        <dbReference type="Proteomes" id="UP000317429"/>
    </source>
</evidence>
<evidence type="ECO:0000259" key="1">
    <source>
        <dbReference type="Pfam" id="PF07589"/>
    </source>
</evidence>
<dbReference type="GO" id="GO:0000272">
    <property type="term" value="P:polysaccharide catabolic process"/>
    <property type="evidence" value="ECO:0007669"/>
    <property type="project" value="InterPro"/>
</dbReference>
<organism evidence="2 3">
    <name type="scientific">Pirellulimonas nuda</name>
    <dbReference type="NCBI Taxonomy" id="2528009"/>
    <lineage>
        <taxon>Bacteria</taxon>
        <taxon>Pseudomonadati</taxon>
        <taxon>Planctomycetota</taxon>
        <taxon>Planctomycetia</taxon>
        <taxon>Pirellulales</taxon>
        <taxon>Lacipirellulaceae</taxon>
        <taxon>Pirellulimonas</taxon>
    </lineage>
</organism>
<name>A0A518D6U2_9BACT</name>
<sequence>MYVVGSDPNAVGAPGDYNGDSFVDAADYTVWRDNLGLSLTNLQNTDPNNLSGTVQASDYDYWKDNFPGPAVDGAIGGAPVPEPASWLLLAGGVALAAAVRRR</sequence>
<gene>
    <name evidence="2" type="ORF">Pla175_05610</name>
</gene>
<reference evidence="2 3" key="1">
    <citation type="submission" date="2019-02" db="EMBL/GenBank/DDBJ databases">
        <title>Deep-cultivation of Planctomycetes and their phenomic and genomic characterization uncovers novel biology.</title>
        <authorList>
            <person name="Wiegand S."/>
            <person name="Jogler M."/>
            <person name="Boedeker C."/>
            <person name="Pinto D."/>
            <person name="Vollmers J."/>
            <person name="Rivas-Marin E."/>
            <person name="Kohn T."/>
            <person name="Peeters S.H."/>
            <person name="Heuer A."/>
            <person name="Rast P."/>
            <person name="Oberbeckmann S."/>
            <person name="Bunk B."/>
            <person name="Jeske O."/>
            <person name="Meyerdierks A."/>
            <person name="Storesund J.E."/>
            <person name="Kallscheuer N."/>
            <person name="Luecker S."/>
            <person name="Lage O.M."/>
            <person name="Pohl T."/>
            <person name="Merkel B.J."/>
            <person name="Hornburger P."/>
            <person name="Mueller R.-W."/>
            <person name="Bruemmer F."/>
            <person name="Labrenz M."/>
            <person name="Spormann A.M."/>
            <person name="Op den Camp H."/>
            <person name="Overmann J."/>
            <person name="Amann R."/>
            <person name="Jetten M.S.M."/>
            <person name="Mascher T."/>
            <person name="Medema M.H."/>
            <person name="Devos D.P."/>
            <person name="Kaster A.-K."/>
            <person name="Ovreas L."/>
            <person name="Rohde M."/>
            <person name="Galperin M.Y."/>
            <person name="Jogler C."/>
        </authorList>
    </citation>
    <scope>NUCLEOTIDE SEQUENCE [LARGE SCALE GENOMIC DNA]</scope>
    <source>
        <strain evidence="2 3">Pla175</strain>
    </source>
</reference>
<dbReference type="InterPro" id="IPR013424">
    <property type="entry name" value="Ice-binding_C"/>
</dbReference>
<dbReference type="KEGG" id="pnd:Pla175_05610"/>
<protein>
    <recommendedName>
        <fullName evidence="1">Ice-binding protein C-terminal domain-containing protein</fullName>
    </recommendedName>
</protein>
<dbReference type="EMBL" id="CP036291">
    <property type="protein sequence ID" value="QDU87204.1"/>
    <property type="molecule type" value="Genomic_DNA"/>
</dbReference>
<evidence type="ECO:0000313" key="2">
    <source>
        <dbReference type="EMBL" id="QDU87204.1"/>
    </source>
</evidence>
<dbReference type="InterPro" id="IPR036439">
    <property type="entry name" value="Dockerin_dom_sf"/>
</dbReference>
<dbReference type="AlphaFoldDB" id="A0A518D6U2"/>
<feature type="domain" description="Ice-binding protein C-terminal" evidence="1">
    <location>
        <begin position="79"/>
        <end position="102"/>
    </location>
</feature>
<proteinExistence type="predicted"/>